<comment type="caution">
    <text evidence="1">The sequence shown here is derived from an EMBL/GenBank/DDBJ whole genome shotgun (WGS) entry which is preliminary data.</text>
</comment>
<gene>
    <name evidence="1" type="ORF">AAEO57_00335</name>
</gene>
<organism evidence="1 2">
    <name type="scientific">Flavobacterium calami</name>
    <dbReference type="NCBI Taxonomy" id="3139144"/>
    <lineage>
        <taxon>Bacteria</taxon>
        <taxon>Pseudomonadati</taxon>
        <taxon>Bacteroidota</taxon>
        <taxon>Flavobacteriia</taxon>
        <taxon>Flavobacteriales</taxon>
        <taxon>Flavobacteriaceae</taxon>
        <taxon>Flavobacterium</taxon>
    </lineage>
</organism>
<evidence type="ECO:0000313" key="1">
    <source>
        <dbReference type="EMBL" id="MEL1252202.1"/>
    </source>
</evidence>
<reference evidence="1 2" key="1">
    <citation type="submission" date="2024-04" db="EMBL/GenBank/DDBJ databases">
        <title>Flavobacterium sp. DGU38 16S ribosomal RNA gene Genome sequencing and assembly.</title>
        <authorList>
            <person name="Park S."/>
        </authorList>
    </citation>
    <scope>NUCLEOTIDE SEQUENCE [LARGE SCALE GENOMIC DNA]</scope>
    <source>
        <strain evidence="1 2">DGU38</strain>
    </source>
</reference>
<name>A0ABU9IKH2_9FLAO</name>
<evidence type="ECO:0000313" key="2">
    <source>
        <dbReference type="Proteomes" id="UP001485226"/>
    </source>
</evidence>
<sequence>MKIRKILVLVVLTVGFGSAVNAQKTVILGGSSNVSGQKYC</sequence>
<keyword evidence="2" id="KW-1185">Reference proteome</keyword>
<proteinExistence type="predicted"/>
<accession>A0ABU9IKH2</accession>
<dbReference type="EMBL" id="JBBYHS010000001">
    <property type="protein sequence ID" value="MEL1252202.1"/>
    <property type="molecule type" value="Genomic_DNA"/>
</dbReference>
<protein>
    <submittedName>
        <fullName evidence="1">Uncharacterized protein</fullName>
    </submittedName>
</protein>
<dbReference type="Proteomes" id="UP001485226">
    <property type="component" value="Unassembled WGS sequence"/>
</dbReference>
<dbReference type="RefSeq" id="WP_341688329.1">
    <property type="nucleotide sequence ID" value="NZ_JBBYHS010000001.1"/>
</dbReference>